<gene>
    <name evidence="1" type="ORF">A1OE_1181</name>
</gene>
<proteinExistence type="predicted"/>
<name>K7YS38_9PROT</name>
<dbReference type="KEGG" id="thal:A1OE_1181"/>
<dbReference type="Proteomes" id="UP000010077">
    <property type="component" value="Chromosome"/>
</dbReference>
<protein>
    <submittedName>
        <fullName evidence="1">Uncharacterized protein</fullName>
    </submittedName>
</protein>
<reference evidence="1 2" key="1">
    <citation type="journal article" date="2012" name="Proc. Natl. Acad. Sci. U.S.A.">
        <title>Genome streamlining and chemical defense in a coral reef symbiosis.</title>
        <authorList>
            <person name="Kwan J.C."/>
            <person name="Donia M.S."/>
            <person name="Han A.W."/>
            <person name="Hirose E."/>
            <person name="Haygood M.G."/>
            <person name="Schmidt E.W."/>
        </authorList>
    </citation>
    <scope>NUCLEOTIDE SEQUENCE [LARGE SCALE GENOMIC DNA]</scope>
    <source>
        <strain evidence="1 2">L2</strain>
    </source>
</reference>
<organism evidence="1 2">
    <name type="scientific">Candidatus Endolissoclinum faulkneri L2</name>
    <dbReference type="NCBI Taxonomy" id="1193729"/>
    <lineage>
        <taxon>Bacteria</taxon>
        <taxon>Pseudomonadati</taxon>
        <taxon>Pseudomonadota</taxon>
        <taxon>Alphaproteobacteria</taxon>
        <taxon>Rhodospirillales</taxon>
        <taxon>Rhodospirillaceae</taxon>
        <taxon>Candidatus Endolissoclinum</taxon>
    </lineage>
</organism>
<evidence type="ECO:0000313" key="1">
    <source>
        <dbReference type="EMBL" id="AFX99359.1"/>
    </source>
</evidence>
<dbReference type="HOGENOM" id="CLU_3306463_0_0_5"/>
<sequence length="39" mass="4721">MLAELCVSDYVVVYNCNNSISEIQTELLLLMYIRRYFYH</sequence>
<evidence type="ECO:0000313" key="2">
    <source>
        <dbReference type="Proteomes" id="UP000010077"/>
    </source>
</evidence>
<dbReference type="AlphaFoldDB" id="K7YS38"/>
<keyword evidence="2" id="KW-1185">Reference proteome</keyword>
<dbReference type="EMBL" id="CP003539">
    <property type="protein sequence ID" value="AFX99359.1"/>
    <property type="molecule type" value="Genomic_DNA"/>
</dbReference>
<dbReference type="STRING" id="1193729.A1OE_1181"/>
<accession>K7YS38</accession>